<dbReference type="RefSeq" id="WP_312745135.1">
    <property type="nucleotide sequence ID" value="NZ_CP116968.1"/>
</dbReference>
<keyword evidence="2" id="KW-1185">Reference proteome</keyword>
<protein>
    <submittedName>
        <fullName evidence="1">Uncharacterized protein</fullName>
    </submittedName>
</protein>
<proteinExistence type="predicted"/>
<name>A0AA96K308_9BACT</name>
<accession>A0AA96K308</accession>
<sequence>MASSHQGWMSVTLAIIGLMGCVGQQEFVDAQQAAIGRGIVEGTKGYQQIQQEALSAHRHLRKVQGQVFKIEGAAYVVHVNDQIEARLPFDENTQIDRPAHVGDWIEAQLDQSGRARIIRNIDGQISLE</sequence>
<organism evidence="1 2">
    <name type="scientific">Candidatus Nitrospira neomarina</name>
    <dbReference type="NCBI Taxonomy" id="3020899"/>
    <lineage>
        <taxon>Bacteria</taxon>
        <taxon>Pseudomonadati</taxon>
        <taxon>Nitrospirota</taxon>
        <taxon>Nitrospiria</taxon>
        <taxon>Nitrospirales</taxon>
        <taxon>Nitrospiraceae</taxon>
        <taxon>Nitrospira</taxon>
    </lineage>
</organism>
<reference evidence="1 2" key="1">
    <citation type="submission" date="2023-01" db="EMBL/GenBank/DDBJ databases">
        <title>Cultivation and genomic characterization of new, ubiquitous marine nitrite-oxidizing bacteria from the Nitrospirales.</title>
        <authorList>
            <person name="Mueller A.J."/>
            <person name="Daebeler A."/>
            <person name="Herbold C.W."/>
            <person name="Kirkegaard R.H."/>
            <person name="Daims H."/>
        </authorList>
    </citation>
    <scope>NUCLEOTIDE SEQUENCE [LARGE SCALE GENOMIC DNA]</scope>
    <source>
        <strain evidence="1 2">DK</strain>
    </source>
</reference>
<dbReference type="KEGG" id="nneo:PQG83_20600"/>
<dbReference type="AlphaFoldDB" id="A0AA96K308"/>
<dbReference type="EMBL" id="CP116968">
    <property type="protein sequence ID" value="WNM62114.1"/>
    <property type="molecule type" value="Genomic_DNA"/>
</dbReference>
<evidence type="ECO:0000313" key="2">
    <source>
        <dbReference type="Proteomes" id="UP001302494"/>
    </source>
</evidence>
<dbReference type="Proteomes" id="UP001302494">
    <property type="component" value="Chromosome"/>
</dbReference>
<gene>
    <name evidence="1" type="ORF">PQG83_20600</name>
</gene>
<evidence type="ECO:0000313" key="1">
    <source>
        <dbReference type="EMBL" id="WNM62114.1"/>
    </source>
</evidence>